<gene>
    <name evidence="11" type="ORF">CCAP1982_LOCUS2262</name>
</gene>
<evidence type="ECO:0000256" key="9">
    <source>
        <dbReference type="ARBA" id="ARBA00023224"/>
    </source>
</evidence>
<keyword evidence="12" id="KW-1185">Reference proteome</keyword>
<dbReference type="OrthoDB" id="6604226at2759"/>
<evidence type="ECO:0000313" key="11">
    <source>
        <dbReference type="EMBL" id="CAD6993449.1"/>
    </source>
</evidence>
<evidence type="ECO:0000256" key="8">
    <source>
        <dbReference type="ARBA" id="ARBA00023170"/>
    </source>
</evidence>
<dbReference type="GO" id="GO:0005886">
    <property type="term" value="C:plasma membrane"/>
    <property type="evidence" value="ECO:0007669"/>
    <property type="project" value="UniProtKB-SubCell"/>
</dbReference>
<keyword evidence="9 10" id="KW-0807">Transducer</keyword>
<dbReference type="GO" id="GO:0004984">
    <property type="term" value="F:olfactory receptor activity"/>
    <property type="evidence" value="ECO:0007669"/>
    <property type="project" value="InterPro"/>
</dbReference>
<feature type="transmembrane region" description="Helical" evidence="10">
    <location>
        <begin position="141"/>
        <end position="161"/>
    </location>
</feature>
<organism evidence="11 12">
    <name type="scientific">Ceratitis capitata</name>
    <name type="common">Mediterranean fruit fly</name>
    <name type="synonym">Tephritis capitata</name>
    <dbReference type="NCBI Taxonomy" id="7213"/>
    <lineage>
        <taxon>Eukaryota</taxon>
        <taxon>Metazoa</taxon>
        <taxon>Ecdysozoa</taxon>
        <taxon>Arthropoda</taxon>
        <taxon>Hexapoda</taxon>
        <taxon>Insecta</taxon>
        <taxon>Pterygota</taxon>
        <taxon>Neoptera</taxon>
        <taxon>Endopterygota</taxon>
        <taxon>Diptera</taxon>
        <taxon>Brachycera</taxon>
        <taxon>Muscomorpha</taxon>
        <taxon>Tephritoidea</taxon>
        <taxon>Tephritidae</taxon>
        <taxon>Ceratitis</taxon>
        <taxon>Ceratitis</taxon>
    </lineage>
</organism>
<feature type="transmembrane region" description="Helical" evidence="10">
    <location>
        <begin position="80"/>
        <end position="99"/>
    </location>
</feature>
<comment type="caution">
    <text evidence="11">The sequence shown here is derived from an EMBL/GenBank/DDBJ whole genome shotgun (WGS) entry which is preliminary data.</text>
</comment>
<keyword evidence="8 10" id="KW-0675">Receptor</keyword>
<comment type="subcellular location">
    <subcellularLocation>
        <location evidence="1 10">Cell membrane</location>
        <topology evidence="1 10">Multi-pass membrane protein</topology>
    </subcellularLocation>
</comment>
<evidence type="ECO:0000256" key="10">
    <source>
        <dbReference type="RuleBase" id="RU351113"/>
    </source>
</evidence>
<feature type="transmembrane region" description="Helical" evidence="10">
    <location>
        <begin position="45"/>
        <end position="68"/>
    </location>
</feature>
<evidence type="ECO:0000256" key="5">
    <source>
        <dbReference type="ARBA" id="ARBA00022725"/>
    </source>
</evidence>
<dbReference type="GO" id="GO:0007165">
    <property type="term" value="P:signal transduction"/>
    <property type="evidence" value="ECO:0007669"/>
    <property type="project" value="UniProtKB-KW"/>
</dbReference>
<dbReference type="Proteomes" id="UP000606786">
    <property type="component" value="Unassembled WGS sequence"/>
</dbReference>
<keyword evidence="5 10" id="KW-0552">Olfaction</keyword>
<dbReference type="EMBL" id="CAJHJT010000001">
    <property type="protein sequence ID" value="CAD6993449.1"/>
    <property type="molecule type" value="Genomic_DNA"/>
</dbReference>
<evidence type="ECO:0000256" key="6">
    <source>
        <dbReference type="ARBA" id="ARBA00022989"/>
    </source>
</evidence>
<evidence type="ECO:0000256" key="2">
    <source>
        <dbReference type="ARBA" id="ARBA00022475"/>
    </source>
</evidence>
<comment type="similarity">
    <text evidence="10">Belongs to the insect chemoreceptor superfamily. Heteromeric odorant receptor channel (TC 1.A.69) family.</text>
</comment>
<keyword evidence="2" id="KW-1003">Cell membrane</keyword>
<keyword evidence="6 10" id="KW-1133">Transmembrane helix</keyword>
<protein>
    <recommendedName>
        <fullName evidence="10">Odorant receptor</fullName>
    </recommendedName>
</protein>
<keyword evidence="3 10" id="KW-0716">Sensory transduction</keyword>
<evidence type="ECO:0000256" key="3">
    <source>
        <dbReference type="ARBA" id="ARBA00022606"/>
    </source>
</evidence>
<accession>A0A811U3G7</accession>
<evidence type="ECO:0000256" key="4">
    <source>
        <dbReference type="ARBA" id="ARBA00022692"/>
    </source>
</evidence>
<comment type="caution">
    <text evidence="10">Lacks conserved residue(s) required for the propagation of feature annotation.</text>
</comment>
<feature type="transmembrane region" description="Helical" evidence="10">
    <location>
        <begin position="296"/>
        <end position="317"/>
    </location>
</feature>
<proteinExistence type="inferred from homology"/>
<keyword evidence="4 10" id="KW-0812">Transmembrane</keyword>
<dbReference type="PANTHER" id="PTHR21137">
    <property type="entry name" value="ODORANT RECEPTOR"/>
    <property type="match status" value="1"/>
</dbReference>
<reference evidence="11" key="1">
    <citation type="submission" date="2020-11" db="EMBL/GenBank/DDBJ databases">
        <authorList>
            <person name="Whitehead M."/>
        </authorList>
    </citation>
    <scope>NUCLEOTIDE SEQUENCE</scope>
    <source>
        <strain evidence="11">EGII</strain>
    </source>
</reference>
<dbReference type="AlphaFoldDB" id="A0A811U3G7"/>
<dbReference type="Pfam" id="PF02949">
    <property type="entry name" value="7tm_6"/>
    <property type="match status" value="1"/>
</dbReference>
<sequence length="394" mass="45588">MLDLLRGRGRRVYKSRHALTYLFNVFTFVGTNPGKTRTHKYYTLYYTYSLTVNFICCLFCPLSFHIGYIKSWHLLNTTELLAAIQNAVQVTGIPIKIFFITWNMRRLQSVIPILDELDENYKSAKDLLKIRKCVRGCCKMIGFFCLPYYSYEITTIALGVWQNRAPLAAWVPYLDGQRAAWEYWTIVVWDIFVMFFLLSHQLGSDTYPPIYINIIRTHVQLLVERVELLGSDKTKSAEEHYAELLGCIRTHGQIKRIVNLIAPVISVTLFTQFATSATTLLNWFGDVEFPENIISFAYFTCLTLQILPCCSSASYLISDCELLPNAIFHCNWIERDRRFRKTLLFFLQRTQTPLRFSCLKLFVVKLETSVAIGKFAFSLYTLIQGTEVGGKTEN</sequence>
<feature type="transmembrane region" description="Helical" evidence="10">
    <location>
        <begin position="257"/>
        <end position="284"/>
    </location>
</feature>
<dbReference type="GO" id="GO:0005549">
    <property type="term" value="F:odorant binding"/>
    <property type="evidence" value="ECO:0007669"/>
    <property type="project" value="InterPro"/>
</dbReference>
<dbReference type="PANTHER" id="PTHR21137:SF35">
    <property type="entry name" value="ODORANT RECEPTOR 19A-RELATED"/>
    <property type="match status" value="1"/>
</dbReference>
<name>A0A811U3G7_CERCA</name>
<evidence type="ECO:0000256" key="7">
    <source>
        <dbReference type="ARBA" id="ARBA00023136"/>
    </source>
</evidence>
<evidence type="ECO:0000256" key="1">
    <source>
        <dbReference type="ARBA" id="ARBA00004651"/>
    </source>
</evidence>
<dbReference type="KEGG" id="ccat:101450792"/>
<evidence type="ECO:0000313" key="12">
    <source>
        <dbReference type="Proteomes" id="UP000606786"/>
    </source>
</evidence>
<feature type="transmembrane region" description="Helical" evidence="10">
    <location>
        <begin position="181"/>
        <end position="198"/>
    </location>
</feature>
<dbReference type="InterPro" id="IPR004117">
    <property type="entry name" value="7tm6_olfct_rcpt"/>
</dbReference>
<keyword evidence="7 10" id="KW-0472">Membrane</keyword>